<reference evidence="1" key="2">
    <citation type="journal article" date="2015" name="Data Brief">
        <title>Shoot transcriptome of the giant reed, Arundo donax.</title>
        <authorList>
            <person name="Barrero R.A."/>
            <person name="Guerrero F.D."/>
            <person name="Moolhuijzen P."/>
            <person name="Goolsby J.A."/>
            <person name="Tidwell J."/>
            <person name="Bellgard S.E."/>
            <person name="Bellgard M.I."/>
        </authorList>
    </citation>
    <scope>NUCLEOTIDE SEQUENCE</scope>
    <source>
        <tissue evidence="1">Shoot tissue taken approximately 20 cm above the soil surface</tissue>
    </source>
</reference>
<dbReference type="AlphaFoldDB" id="A0A0A9H7J5"/>
<sequence length="36" mass="4348">MRSSAKFHVPRHLLSFELFQIQRFSILKKEKSQRSS</sequence>
<reference evidence="1" key="1">
    <citation type="submission" date="2014-09" db="EMBL/GenBank/DDBJ databases">
        <authorList>
            <person name="Magalhaes I.L.F."/>
            <person name="Oliveira U."/>
            <person name="Santos F.R."/>
            <person name="Vidigal T.H.D.A."/>
            <person name="Brescovit A.D."/>
            <person name="Santos A.J."/>
        </authorList>
    </citation>
    <scope>NUCLEOTIDE SEQUENCE</scope>
    <source>
        <tissue evidence="1">Shoot tissue taken approximately 20 cm above the soil surface</tissue>
    </source>
</reference>
<name>A0A0A9H7J5_ARUDO</name>
<proteinExistence type="predicted"/>
<protein>
    <submittedName>
        <fullName evidence="1">Uncharacterized protein</fullName>
    </submittedName>
</protein>
<dbReference type="EMBL" id="GBRH01165189">
    <property type="protein sequence ID" value="JAE32707.1"/>
    <property type="molecule type" value="Transcribed_RNA"/>
</dbReference>
<evidence type="ECO:0000313" key="1">
    <source>
        <dbReference type="EMBL" id="JAE32707.1"/>
    </source>
</evidence>
<organism evidence="1">
    <name type="scientific">Arundo donax</name>
    <name type="common">Giant reed</name>
    <name type="synonym">Donax arundinaceus</name>
    <dbReference type="NCBI Taxonomy" id="35708"/>
    <lineage>
        <taxon>Eukaryota</taxon>
        <taxon>Viridiplantae</taxon>
        <taxon>Streptophyta</taxon>
        <taxon>Embryophyta</taxon>
        <taxon>Tracheophyta</taxon>
        <taxon>Spermatophyta</taxon>
        <taxon>Magnoliopsida</taxon>
        <taxon>Liliopsida</taxon>
        <taxon>Poales</taxon>
        <taxon>Poaceae</taxon>
        <taxon>PACMAD clade</taxon>
        <taxon>Arundinoideae</taxon>
        <taxon>Arundineae</taxon>
        <taxon>Arundo</taxon>
    </lineage>
</organism>
<accession>A0A0A9H7J5</accession>